<dbReference type="AlphaFoldDB" id="A0A6B2M3N4"/>
<reference evidence="2 3" key="1">
    <citation type="submission" date="2020-02" db="EMBL/GenBank/DDBJ databases">
        <title>Albibacoteraceae fam. nov., the first described family within the subdivision 4 Verrucomicrobia.</title>
        <authorList>
            <person name="Xi F."/>
        </authorList>
    </citation>
    <scope>NUCLEOTIDE SEQUENCE [LARGE SCALE GENOMIC DNA]</scope>
    <source>
        <strain evidence="2 3">CK1056</strain>
    </source>
</reference>
<keyword evidence="1" id="KW-1133">Transmembrane helix</keyword>
<dbReference type="EMBL" id="JAAGNX010000002">
    <property type="protein sequence ID" value="NDV62714.1"/>
    <property type="molecule type" value="Genomic_DNA"/>
</dbReference>
<dbReference type="Proteomes" id="UP000478417">
    <property type="component" value="Unassembled WGS sequence"/>
</dbReference>
<accession>A0A6B2M3N4</accession>
<evidence type="ECO:0000313" key="2">
    <source>
        <dbReference type="EMBL" id="NDV62714.1"/>
    </source>
</evidence>
<evidence type="ECO:0000313" key="3">
    <source>
        <dbReference type="Proteomes" id="UP000478417"/>
    </source>
</evidence>
<organism evidence="2 3">
    <name type="scientific">Oceanipulchritudo coccoides</name>
    <dbReference type="NCBI Taxonomy" id="2706888"/>
    <lineage>
        <taxon>Bacteria</taxon>
        <taxon>Pseudomonadati</taxon>
        <taxon>Verrucomicrobiota</taxon>
        <taxon>Opitutia</taxon>
        <taxon>Puniceicoccales</taxon>
        <taxon>Oceanipulchritudinaceae</taxon>
        <taxon>Oceanipulchritudo</taxon>
    </lineage>
</organism>
<name>A0A6B2M3N4_9BACT</name>
<proteinExistence type="predicted"/>
<protein>
    <submittedName>
        <fullName evidence="2">Uncharacterized protein</fullName>
    </submittedName>
</protein>
<sequence length="172" mass="18933">MIVPTGFVRTFSLFCFWVLPLVVPAAFVIRHLMDTPAVDSPVGWACLALPATMVSVERPLRGWESLQPRVISASPVHPVATLPDPDPILHVDTAIPIELHGHVGHGESVVYFFLDTENNKWFRLSPGEVDPDRKLALQSGDGEALRMVNLSTGSQYMISPGQRSPVLVTEER</sequence>
<keyword evidence="1" id="KW-0812">Transmembrane</keyword>
<feature type="transmembrane region" description="Helical" evidence="1">
    <location>
        <begin position="6"/>
        <end position="29"/>
    </location>
</feature>
<keyword evidence="1" id="KW-0472">Membrane</keyword>
<comment type="caution">
    <text evidence="2">The sequence shown here is derived from an EMBL/GenBank/DDBJ whole genome shotgun (WGS) entry which is preliminary data.</text>
</comment>
<keyword evidence="3" id="KW-1185">Reference proteome</keyword>
<evidence type="ECO:0000256" key="1">
    <source>
        <dbReference type="SAM" id="Phobius"/>
    </source>
</evidence>
<gene>
    <name evidence="2" type="ORF">G0Q06_09655</name>
</gene>
<dbReference type="RefSeq" id="WP_163965085.1">
    <property type="nucleotide sequence ID" value="NZ_JAAGNX010000002.1"/>
</dbReference>